<evidence type="ECO:0000259" key="10">
    <source>
        <dbReference type="PROSITE" id="PS50871"/>
    </source>
</evidence>
<feature type="region of interest" description="Disordered" evidence="8">
    <location>
        <begin position="18"/>
        <end position="87"/>
    </location>
</feature>
<evidence type="ECO:0000256" key="4">
    <source>
        <dbReference type="ARBA" id="ARBA00022729"/>
    </source>
</evidence>
<evidence type="ECO:0000256" key="7">
    <source>
        <dbReference type="ARBA" id="ARBA00038198"/>
    </source>
</evidence>
<dbReference type="Gene3D" id="2.60.120.40">
    <property type="match status" value="1"/>
</dbReference>
<comment type="similarity">
    <text evidence="7">Belongs to the adipolin/erythroferrone family.</text>
</comment>
<accession>A0A8K1LRJ6</accession>
<gene>
    <name evidence="11" type="ORF">HGM15179_003602</name>
</gene>
<evidence type="ECO:0000313" key="11">
    <source>
        <dbReference type="EMBL" id="TRZ23447.1"/>
    </source>
</evidence>
<dbReference type="InterPro" id="IPR008983">
    <property type="entry name" value="Tumour_necrosis_fac-like_dom"/>
</dbReference>
<feature type="signal peptide" evidence="9">
    <location>
        <begin position="1"/>
        <end position="18"/>
    </location>
</feature>
<proteinExistence type="inferred from homology"/>
<dbReference type="GO" id="GO:0005615">
    <property type="term" value="C:extracellular space"/>
    <property type="evidence" value="ECO:0007669"/>
    <property type="project" value="TreeGrafter"/>
</dbReference>
<dbReference type="PROSITE" id="PS50871">
    <property type="entry name" value="C1Q"/>
    <property type="match status" value="1"/>
</dbReference>
<comment type="caution">
    <text evidence="11">The sequence shown here is derived from an EMBL/GenBank/DDBJ whole genome shotgun (WGS) entry which is preliminary data.</text>
</comment>
<feature type="compositionally biased region" description="Low complexity" evidence="8">
    <location>
        <begin position="64"/>
        <end position="87"/>
    </location>
</feature>
<dbReference type="InterPro" id="IPR001073">
    <property type="entry name" value="C1q_dom"/>
</dbReference>
<evidence type="ECO:0000256" key="2">
    <source>
        <dbReference type="ARBA" id="ARBA00022525"/>
    </source>
</evidence>
<feature type="domain" description="C1q" evidence="10">
    <location>
        <begin position="131"/>
        <end position="292"/>
    </location>
</feature>
<dbReference type="OrthoDB" id="6360045at2759"/>
<comment type="subcellular location">
    <subcellularLocation>
        <location evidence="1">Secreted</location>
    </subcellularLocation>
</comment>
<dbReference type="AlphaFoldDB" id="A0A8K1LRJ6"/>
<evidence type="ECO:0000256" key="9">
    <source>
        <dbReference type="SAM" id="SignalP"/>
    </source>
</evidence>
<evidence type="ECO:0000256" key="8">
    <source>
        <dbReference type="SAM" id="MobiDB-lite"/>
    </source>
</evidence>
<keyword evidence="12" id="KW-1185">Reference proteome</keyword>
<feature type="region of interest" description="Disordered" evidence="8">
    <location>
        <begin position="142"/>
        <end position="168"/>
    </location>
</feature>
<keyword evidence="2" id="KW-0964">Secreted</keyword>
<dbReference type="Proteomes" id="UP000796761">
    <property type="component" value="Unassembled WGS sequence"/>
</dbReference>
<dbReference type="EMBL" id="SWJQ01000072">
    <property type="protein sequence ID" value="TRZ23447.1"/>
    <property type="molecule type" value="Genomic_DNA"/>
</dbReference>
<evidence type="ECO:0000256" key="1">
    <source>
        <dbReference type="ARBA" id="ARBA00004613"/>
    </source>
</evidence>
<keyword evidence="4 9" id="KW-0732">Signal</keyword>
<evidence type="ECO:0000256" key="5">
    <source>
        <dbReference type="ARBA" id="ARBA00023157"/>
    </source>
</evidence>
<evidence type="ECO:0000313" key="12">
    <source>
        <dbReference type="Proteomes" id="UP000796761"/>
    </source>
</evidence>
<dbReference type="InterPro" id="IPR052136">
    <property type="entry name" value="Adipolin/Erythroferrone-rel"/>
</dbReference>
<dbReference type="PANTHER" id="PTHR24019">
    <property type="entry name" value="ADIPOLIN"/>
    <property type="match status" value="1"/>
</dbReference>
<dbReference type="GO" id="GO:0046628">
    <property type="term" value="P:positive regulation of insulin receptor signaling pathway"/>
    <property type="evidence" value="ECO:0007669"/>
    <property type="project" value="TreeGrafter"/>
</dbReference>
<evidence type="ECO:0000256" key="3">
    <source>
        <dbReference type="ARBA" id="ARBA00022702"/>
    </source>
</evidence>
<dbReference type="PANTHER" id="PTHR24019:SF11">
    <property type="entry name" value="ERYTHROFERRONE"/>
    <property type="match status" value="1"/>
</dbReference>
<dbReference type="GO" id="GO:0045721">
    <property type="term" value="P:negative regulation of gluconeogenesis"/>
    <property type="evidence" value="ECO:0007669"/>
    <property type="project" value="TreeGrafter"/>
</dbReference>
<feature type="compositionally biased region" description="Low complexity" evidence="8">
    <location>
        <begin position="151"/>
        <end position="162"/>
    </location>
</feature>
<name>A0A8K1LRJ6_9PASS</name>
<feature type="chain" id="PRO_5035463110" description="C1q domain-containing protein" evidence="9">
    <location>
        <begin position="19"/>
        <end position="340"/>
    </location>
</feature>
<dbReference type="GO" id="GO:0005179">
    <property type="term" value="F:hormone activity"/>
    <property type="evidence" value="ECO:0007669"/>
    <property type="project" value="UniProtKB-KW"/>
</dbReference>
<organism evidence="11 12">
    <name type="scientific">Zosterops borbonicus</name>
    <dbReference type="NCBI Taxonomy" id="364589"/>
    <lineage>
        <taxon>Eukaryota</taxon>
        <taxon>Metazoa</taxon>
        <taxon>Chordata</taxon>
        <taxon>Craniata</taxon>
        <taxon>Vertebrata</taxon>
        <taxon>Euteleostomi</taxon>
        <taxon>Archelosauria</taxon>
        <taxon>Archosauria</taxon>
        <taxon>Dinosauria</taxon>
        <taxon>Saurischia</taxon>
        <taxon>Theropoda</taxon>
        <taxon>Coelurosauria</taxon>
        <taxon>Aves</taxon>
        <taxon>Neognathae</taxon>
        <taxon>Neoaves</taxon>
        <taxon>Telluraves</taxon>
        <taxon>Australaves</taxon>
        <taxon>Passeriformes</taxon>
        <taxon>Sylvioidea</taxon>
        <taxon>Zosteropidae</taxon>
        <taxon>Zosterops</taxon>
    </lineage>
</organism>
<feature type="compositionally biased region" description="Low complexity" evidence="8">
    <location>
        <begin position="18"/>
        <end position="28"/>
    </location>
</feature>
<dbReference type="GO" id="GO:0046326">
    <property type="term" value="P:positive regulation of D-glucose import"/>
    <property type="evidence" value="ECO:0007669"/>
    <property type="project" value="TreeGrafter"/>
</dbReference>
<reference evidence="11" key="1">
    <citation type="submission" date="2019-04" db="EMBL/GenBank/DDBJ databases">
        <title>Genome assembly of Zosterops borbonicus 15179.</title>
        <authorList>
            <person name="Leroy T."/>
            <person name="Anselmetti Y."/>
            <person name="Tilak M.-K."/>
            <person name="Nabholz B."/>
        </authorList>
    </citation>
    <scope>NUCLEOTIDE SEQUENCE</scope>
    <source>
        <strain evidence="11">HGM_15179</strain>
        <tissue evidence="11">Muscle</tissue>
    </source>
</reference>
<keyword evidence="3" id="KW-0372">Hormone</keyword>
<keyword evidence="6" id="KW-0325">Glycoprotein</keyword>
<evidence type="ECO:0000256" key="6">
    <source>
        <dbReference type="ARBA" id="ARBA00023180"/>
    </source>
</evidence>
<protein>
    <recommendedName>
        <fullName evidence="10">C1q domain-containing protein</fullName>
    </recommendedName>
</protein>
<sequence length="340" mass="36194">MRLPELCLLLLYAAGTGTEPPRAAPGAAAGRGGPGAARVDPRQAWMLLAGSPGTGSGDRGRAGTGAHTGKASSAAAQAGGTGDAPAAPAMPEELLRELHVLLRGTGVGDPGRELWGRQDEAKQGWAAEPGKVKVPILTSDSRHLPWHRDSSNSSHSLSQPESDGMFHRGPGLNLTSGQYTAPMAGYYTFSSTLHIVRREPRRKGQGCRGSRLRVLICVQSRCQHNSKLETVSRLESGGDRFTISVTGTLYLQCHSAGSVKRHQAEAVPGAARPFPLPGTIMSPLLSTKPKEDNLLMQETAVWSDTAHAAEPAEDGQKIMKKKMMMIIKQPDQDLKAFTFI</sequence>
<keyword evidence="5" id="KW-1015">Disulfide bond</keyword>